<proteinExistence type="predicted"/>
<dbReference type="InterPro" id="IPR012989">
    <property type="entry name" value="SEP_domain"/>
</dbReference>
<feature type="region of interest" description="Disordered" evidence="1">
    <location>
        <begin position="46"/>
        <end position="68"/>
    </location>
</feature>
<dbReference type="AlphaFoldDB" id="A0A9W8LPB6"/>
<dbReference type="OrthoDB" id="25887at2759"/>
<dbReference type="Pfam" id="PF14555">
    <property type="entry name" value="UBA_4"/>
    <property type="match status" value="1"/>
</dbReference>
<keyword evidence="4" id="KW-1185">Reference proteome</keyword>
<dbReference type="GO" id="GO:0005634">
    <property type="term" value="C:nucleus"/>
    <property type="evidence" value="ECO:0007669"/>
    <property type="project" value="TreeGrafter"/>
</dbReference>
<dbReference type="GO" id="GO:0031468">
    <property type="term" value="P:nuclear membrane reassembly"/>
    <property type="evidence" value="ECO:0007669"/>
    <property type="project" value="TreeGrafter"/>
</dbReference>
<evidence type="ECO:0000313" key="3">
    <source>
        <dbReference type="EMBL" id="KAJ2788562.1"/>
    </source>
</evidence>
<dbReference type="PANTHER" id="PTHR23333:SF20">
    <property type="entry name" value="NSFL1 COFACTOR P47"/>
    <property type="match status" value="1"/>
</dbReference>
<sequence length="248" mass="25409">MSDPSSQNSLIQQWMDVSQGSEEQARFHLEANNWDLNAALSSFYQVPPLSEGLPPPHEGDLGLPPDPNLIAAESTTHPPTAVPVASAAAVDAPAATPATAVPYRRSGPSARIATLSSIRSQPDSAEADANSDDDDDHKWYAGGESSGMAVQPPSGDESGSLVDRILRRAAEGSAAFGAASGDAPQAPPTTSSAFVGHGRKLGSPAAAEAVAPNPSASTSATDAEPESPDSIAVRELTFWRNGFSIGDG</sequence>
<dbReference type="CDD" id="cd14348">
    <property type="entry name" value="UBA_p47"/>
    <property type="match status" value="1"/>
</dbReference>
<evidence type="ECO:0000313" key="4">
    <source>
        <dbReference type="Proteomes" id="UP001140094"/>
    </source>
</evidence>
<dbReference type="GO" id="GO:0043130">
    <property type="term" value="F:ubiquitin binding"/>
    <property type="evidence" value="ECO:0007669"/>
    <property type="project" value="TreeGrafter"/>
</dbReference>
<protein>
    <submittedName>
        <fullName evidence="3">Plant UBX domain-containing protein 4</fullName>
    </submittedName>
</protein>
<accession>A0A9W8LPB6</accession>
<feature type="region of interest" description="Disordered" evidence="1">
    <location>
        <begin position="114"/>
        <end position="231"/>
    </location>
</feature>
<feature type="compositionally biased region" description="Low complexity" evidence="1">
    <location>
        <begin position="171"/>
        <end position="184"/>
    </location>
</feature>
<feature type="non-terminal residue" evidence="3">
    <location>
        <position position="248"/>
    </location>
</feature>
<dbReference type="InterPro" id="IPR009060">
    <property type="entry name" value="UBA-like_sf"/>
</dbReference>
<dbReference type="EMBL" id="JANBUO010004059">
    <property type="protein sequence ID" value="KAJ2788562.1"/>
    <property type="molecule type" value="Genomic_DNA"/>
</dbReference>
<feature type="domain" description="SEP" evidence="2">
    <location>
        <begin position="231"/>
        <end position="248"/>
    </location>
</feature>
<dbReference type="Gene3D" id="1.10.8.10">
    <property type="entry name" value="DNA helicase RuvA subunit, C-terminal domain"/>
    <property type="match status" value="1"/>
</dbReference>
<evidence type="ECO:0000259" key="2">
    <source>
        <dbReference type="PROSITE" id="PS51399"/>
    </source>
</evidence>
<dbReference type="PROSITE" id="PS51399">
    <property type="entry name" value="SEP"/>
    <property type="match status" value="1"/>
</dbReference>
<name>A0A9W8LPB6_9FUNG</name>
<dbReference type="GO" id="GO:0005829">
    <property type="term" value="C:cytosol"/>
    <property type="evidence" value="ECO:0007669"/>
    <property type="project" value="TreeGrafter"/>
</dbReference>
<feature type="compositionally biased region" description="Low complexity" evidence="1">
    <location>
        <begin position="203"/>
        <end position="217"/>
    </location>
</feature>
<dbReference type="SUPFAM" id="SSF46934">
    <property type="entry name" value="UBA-like"/>
    <property type="match status" value="1"/>
</dbReference>
<dbReference type="PANTHER" id="PTHR23333">
    <property type="entry name" value="UBX DOMAIN CONTAINING PROTEIN"/>
    <property type="match status" value="1"/>
</dbReference>
<comment type="caution">
    <text evidence="3">The sequence shown here is derived from an EMBL/GenBank/DDBJ whole genome shotgun (WGS) entry which is preliminary data.</text>
</comment>
<evidence type="ECO:0000256" key="1">
    <source>
        <dbReference type="SAM" id="MobiDB-lite"/>
    </source>
</evidence>
<dbReference type="GO" id="GO:0000045">
    <property type="term" value="P:autophagosome assembly"/>
    <property type="evidence" value="ECO:0007669"/>
    <property type="project" value="TreeGrafter"/>
</dbReference>
<dbReference type="Proteomes" id="UP001140094">
    <property type="component" value="Unassembled WGS sequence"/>
</dbReference>
<feature type="compositionally biased region" description="Acidic residues" evidence="1">
    <location>
        <begin position="125"/>
        <end position="135"/>
    </location>
</feature>
<reference evidence="3" key="1">
    <citation type="submission" date="2022-07" db="EMBL/GenBank/DDBJ databases">
        <title>Phylogenomic reconstructions and comparative analyses of Kickxellomycotina fungi.</title>
        <authorList>
            <person name="Reynolds N.K."/>
            <person name="Stajich J.E."/>
            <person name="Barry K."/>
            <person name="Grigoriev I.V."/>
            <person name="Crous P."/>
            <person name="Smith M.E."/>
        </authorList>
    </citation>
    <scope>NUCLEOTIDE SEQUENCE</scope>
    <source>
        <strain evidence="3">NRRL 1565</strain>
    </source>
</reference>
<gene>
    <name evidence="3" type="primary">PUX4</name>
    <name evidence="3" type="ORF">H4R20_007352</name>
</gene>
<dbReference type="GO" id="GO:0061025">
    <property type="term" value="P:membrane fusion"/>
    <property type="evidence" value="ECO:0007669"/>
    <property type="project" value="TreeGrafter"/>
</dbReference>
<organism evidence="3 4">
    <name type="scientific">Coemansia guatemalensis</name>
    <dbReference type="NCBI Taxonomy" id="2761395"/>
    <lineage>
        <taxon>Eukaryota</taxon>
        <taxon>Fungi</taxon>
        <taxon>Fungi incertae sedis</taxon>
        <taxon>Zoopagomycota</taxon>
        <taxon>Kickxellomycotina</taxon>
        <taxon>Kickxellomycetes</taxon>
        <taxon>Kickxellales</taxon>
        <taxon>Kickxellaceae</taxon>
        <taxon>Coemansia</taxon>
    </lineage>
</organism>
<dbReference type="GO" id="GO:0043161">
    <property type="term" value="P:proteasome-mediated ubiquitin-dependent protein catabolic process"/>
    <property type="evidence" value="ECO:0007669"/>
    <property type="project" value="TreeGrafter"/>
</dbReference>
<dbReference type="GO" id="GO:0007030">
    <property type="term" value="P:Golgi organization"/>
    <property type="evidence" value="ECO:0007669"/>
    <property type="project" value="TreeGrafter"/>
</dbReference>